<dbReference type="GO" id="GO:0046872">
    <property type="term" value="F:metal ion binding"/>
    <property type="evidence" value="ECO:0007669"/>
    <property type="project" value="UniProtKB-KW"/>
</dbReference>
<evidence type="ECO:0000259" key="5">
    <source>
        <dbReference type="PROSITE" id="PS51462"/>
    </source>
</evidence>
<evidence type="ECO:0000256" key="3">
    <source>
        <dbReference type="ARBA" id="ARBA00022801"/>
    </source>
</evidence>
<evidence type="ECO:0000256" key="2">
    <source>
        <dbReference type="ARBA" id="ARBA00022723"/>
    </source>
</evidence>
<dbReference type="Pfam" id="PF00293">
    <property type="entry name" value="NUDIX"/>
    <property type="match status" value="1"/>
</dbReference>
<proteinExistence type="predicted"/>
<protein>
    <submittedName>
        <fullName evidence="6">NUDIX hydrolase</fullName>
    </submittedName>
</protein>
<dbReference type="SUPFAM" id="SSF55811">
    <property type="entry name" value="Nudix"/>
    <property type="match status" value="1"/>
</dbReference>
<evidence type="ECO:0000256" key="4">
    <source>
        <dbReference type="ARBA" id="ARBA00022842"/>
    </source>
</evidence>
<dbReference type="PANTHER" id="PTHR12629:SF0">
    <property type="entry name" value="DIPHOSPHOINOSITOL-POLYPHOSPHATE DIPHOSPHATASE"/>
    <property type="match status" value="1"/>
</dbReference>
<dbReference type="InterPro" id="IPR015797">
    <property type="entry name" value="NUDIX_hydrolase-like_dom_sf"/>
</dbReference>
<evidence type="ECO:0000256" key="1">
    <source>
        <dbReference type="ARBA" id="ARBA00001946"/>
    </source>
</evidence>
<evidence type="ECO:0000313" key="6">
    <source>
        <dbReference type="EMBL" id="GAK50004.1"/>
    </source>
</evidence>
<dbReference type="HOGENOM" id="CLU_037162_8_1_0"/>
<dbReference type="PROSITE" id="PS51462">
    <property type="entry name" value="NUDIX"/>
    <property type="match status" value="1"/>
</dbReference>
<dbReference type="PANTHER" id="PTHR12629">
    <property type="entry name" value="DIPHOSPHOINOSITOL POLYPHOSPHATE PHOSPHOHYDROLASE"/>
    <property type="match status" value="1"/>
</dbReference>
<feature type="domain" description="Nudix hydrolase" evidence="5">
    <location>
        <begin position="8"/>
        <end position="135"/>
    </location>
</feature>
<dbReference type="EMBL" id="DF820455">
    <property type="protein sequence ID" value="GAK50004.1"/>
    <property type="molecule type" value="Genomic_DNA"/>
</dbReference>
<reference evidence="6" key="1">
    <citation type="journal article" date="2015" name="PeerJ">
        <title>First genomic representation of candidate bacterial phylum KSB3 points to enhanced environmental sensing as a trigger of wastewater bulking.</title>
        <authorList>
            <person name="Sekiguchi Y."/>
            <person name="Ohashi A."/>
            <person name="Parks D.H."/>
            <person name="Yamauchi T."/>
            <person name="Tyson G.W."/>
            <person name="Hugenholtz P."/>
        </authorList>
    </citation>
    <scope>NUCLEOTIDE SEQUENCE [LARGE SCALE GENOMIC DNA]</scope>
</reference>
<keyword evidence="3 6" id="KW-0378">Hydrolase</keyword>
<dbReference type="InterPro" id="IPR047198">
    <property type="entry name" value="DDP-like_NUDIX"/>
</dbReference>
<dbReference type="STRING" id="1499966.U14_01229"/>
<dbReference type="GO" id="GO:0016462">
    <property type="term" value="F:pyrophosphatase activity"/>
    <property type="evidence" value="ECO:0007669"/>
    <property type="project" value="InterPro"/>
</dbReference>
<sequence>MRMRKPTYWYQQSAVLPFRRTAAGLEILLITSRRRKRWILPKGIIEPGMSPQDSAVKEAFEEAGIGGRVGTQALGSYSREKWDSVCHIEVFPFEVTDIFDDWPEKMVRQRRWVTPEDACKLLKFKEVAAMVRDVQRLF</sequence>
<gene>
    <name evidence="6" type="ORF">U14_01229</name>
</gene>
<keyword evidence="4" id="KW-0460">Magnesium</keyword>
<dbReference type="GO" id="GO:0005737">
    <property type="term" value="C:cytoplasm"/>
    <property type="evidence" value="ECO:0007669"/>
    <property type="project" value="TreeGrafter"/>
</dbReference>
<organism evidence="6">
    <name type="scientific">Candidatus Moduliflexus flocculans</name>
    <dbReference type="NCBI Taxonomy" id="1499966"/>
    <lineage>
        <taxon>Bacteria</taxon>
        <taxon>Candidatus Moduliflexota</taxon>
        <taxon>Candidatus Moduliflexia</taxon>
        <taxon>Candidatus Moduliflexales</taxon>
        <taxon>Candidatus Moduliflexaceae</taxon>
    </lineage>
</organism>
<keyword evidence="7" id="KW-1185">Reference proteome</keyword>
<comment type="cofactor">
    <cofactor evidence="1">
        <name>Mg(2+)</name>
        <dbReference type="ChEBI" id="CHEBI:18420"/>
    </cofactor>
</comment>
<dbReference type="Gene3D" id="3.90.79.10">
    <property type="entry name" value="Nucleoside Triphosphate Pyrophosphohydrolase"/>
    <property type="match status" value="1"/>
</dbReference>
<dbReference type="InterPro" id="IPR000086">
    <property type="entry name" value="NUDIX_hydrolase_dom"/>
</dbReference>
<evidence type="ECO:0000313" key="7">
    <source>
        <dbReference type="Proteomes" id="UP000030700"/>
    </source>
</evidence>
<dbReference type="AlphaFoldDB" id="A0A0S6VVA4"/>
<name>A0A0S6VVA4_9BACT</name>
<dbReference type="Proteomes" id="UP000030700">
    <property type="component" value="Unassembled WGS sequence"/>
</dbReference>
<dbReference type="CDD" id="cd04666">
    <property type="entry name" value="NUDIX_DIPP2_like_Nudt4"/>
    <property type="match status" value="1"/>
</dbReference>
<keyword evidence="2" id="KW-0479">Metal-binding</keyword>
<accession>A0A0S6VVA4</accession>